<comment type="cofactor">
    <cofactor evidence="1">
        <name>Mg(2+)</name>
        <dbReference type="ChEBI" id="CHEBI:18420"/>
    </cofactor>
</comment>
<dbReference type="SMART" id="SM00316">
    <property type="entry name" value="S1"/>
    <property type="match status" value="1"/>
</dbReference>
<dbReference type="InterPro" id="IPR029001">
    <property type="entry name" value="ITPase-like_fam"/>
</dbReference>
<evidence type="ECO:0000256" key="2">
    <source>
        <dbReference type="ARBA" id="ARBA00005522"/>
    </source>
</evidence>
<dbReference type="NCBIfam" id="NF008689">
    <property type="entry name" value="PRK11712.1"/>
    <property type="match status" value="1"/>
</dbReference>
<dbReference type="PANTHER" id="PTHR30001:SF0">
    <property type="entry name" value="RIBONUCLEASE G"/>
    <property type="match status" value="1"/>
</dbReference>
<evidence type="ECO:0000256" key="7">
    <source>
        <dbReference type="ARBA" id="ARBA00023436"/>
    </source>
</evidence>
<keyword evidence="3" id="KW-0479">Metal-binding</keyword>
<dbReference type="CDD" id="cd00555">
    <property type="entry name" value="Maf"/>
    <property type="match status" value="1"/>
</dbReference>
<dbReference type="GO" id="GO:0046872">
    <property type="term" value="F:metal ion binding"/>
    <property type="evidence" value="ECO:0007669"/>
    <property type="project" value="UniProtKB-KW"/>
</dbReference>
<dbReference type="OrthoDB" id="448100at2759"/>
<protein>
    <recommendedName>
        <fullName evidence="8">S1 motif domain-containing protein</fullName>
    </recommendedName>
</protein>
<dbReference type="Gene3D" id="3.90.950.10">
    <property type="match status" value="1"/>
</dbReference>
<dbReference type="InterPro" id="IPR019307">
    <property type="entry name" value="RNA-bd_AU-1/RNase_E/G"/>
</dbReference>
<keyword evidence="6" id="KW-0694">RNA-binding</keyword>
<evidence type="ECO:0000256" key="1">
    <source>
        <dbReference type="ARBA" id="ARBA00001946"/>
    </source>
</evidence>
<evidence type="ECO:0000313" key="9">
    <source>
        <dbReference type="EMBL" id="CAD7636374.1"/>
    </source>
</evidence>
<dbReference type="Gene3D" id="2.40.50.140">
    <property type="entry name" value="Nucleic acid-binding proteins"/>
    <property type="match status" value="1"/>
</dbReference>
<dbReference type="Pfam" id="PF00575">
    <property type="entry name" value="S1"/>
    <property type="match status" value="1"/>
</dbReference>
<dbReference type="InterPro" id="IPR012340">
    <property type="entry name" value="NA-bd_OB-fold"/>
</dbReference>
<dbReference type="NCBIfam" id="TIGR00757">
    <property type="entry name" value="RNaseEG"/>
    <property type="match status" value="1"/>
</dbReference>
<organism evidence="9">
    <name type="scientific">Oppiella nova</name>
    <dbReference type="NCBI Taxonomy" id="334625"/>
    <lineage>
        <taxon>Eukaryota</taxon>
        <taxon>Metazoa</taxon>
        <taxon>Ecdysozoa</taxon>
        <taxon>Arthropoda</taxon>
        <taxon>Chelicerata</taxon>
        <taxon>Arachnida</taxon>
        <taxon>Acari</taxon>
        <taxon>Acariformes</taxon>
        <taxon>Sarcoptiformes</taxon>
        <taxon>Oribatida</taxon>
        <taxon>Brachypylina</taxon>
        <taxon>Oppioidea</taxon>
        <taxon>Oppiidae</taxon>
        <taxon>Oppiella</taxon>
    </lineage>
</organism>
<evidence type="ECO:0000259" key="8">
    <source>
        <dbReference type="PROSITE" id="PS50126"/>
    </source>
</evidence>
<evidence type="ECO:0000256" key="3">
    <source>
        <dbReference type="ARBA" id="ARBA00022723"/>
    </source>
</evidence>
<evidence type="ECO:0000256" key="6">
    <source>
        <dbReference type="ARBA" id="ARBA00022884"/>
    </source>
</evidence>
<accession>A0A7R9Q8E9</accession>
<dbReference type="Pfam" id="PF02545">
    <property type="entry name" value="Maf"/>
    <property type="match status" value="1"/>
</dbReference>
<dbReference type="InterPro" id="IPR003697">
    <property type="entry name" value="Maf-like"/>
</dbReference>
<dbReference type="SUPFAM" id="SSF52972">
    <property type="entry name" value="ITPase-like"/>
    <property type="match status" value="1"/>
</dbReference>
<keyword evidence="5" id="KW-0460">Magnesium</keyword>
<name>A0A7R9Q8E9_9ACAR</name>
<dbReference type="CDD" id="cd04453">
    <property type="entry name" value="S1_RNase_E"/>
    <property type="match status" value="1"/>
</dbReference>
<dbReference type="SUPFAM" id="SSF50249">
    <property type="entry name" value="Nucleic acid-binding proteins"/>
    <property type="match status" value="1"/>
</dbReference>
<dbReference type="Proteomes" id="UP000728032">
    <property type="component" value="Unassembled WGS sequence"/>
</dbReference>
<dbReference type="HAMAP" id="MF_00528">
    <property type="entry name" value="Maf"/>
    <property type="match status" value="1"/>
</dbReference>
<dbReference type="GO" id="GO:0004540">
    <property type="term" value="F:RNA nuclease activity"/>
    <property type="evidence" value="ECO:0007669"/>
    <property type="project" value="InterPro"/>
</dbReference>
<keyword evidence="10" id="KW-1185">Reference proteome</keyword>
<evidence type="ECO:0000256" key="5">
    <source>
        <dbReference type="ARBA" id="ARBA00022842"/>
    </source>
</evidence>
<dbReference type="GO" id="GO:0006364">
    <property type="term" value="P:rRNA processing"/>
    <property type="evidence" value="ECO:0007669"/>
    <property type="project" value="TreeGrafter"/>
</dbReference>
<dbReference type="NCBIfam" id="TIGR00172">
    <property type="entry name" value="maf"/>
    <property type="match status" value="1"/>
</dbReference>
<dbReference type="GO" id="GO:0047429">
    <property type="term" value="F:nucleoside triphosphate diphosphatase activity"/>
    <property type="evidence" value="ECO:0007669"/>
    <property type="project" value="InterPro"/>
</dbReference>
<evidence type="ECO:0000256" key="4">
    <source>
        <dbReference type="ARBA" id="ARBA00022801"/>
    </source>
</evidence>
<dbReference type="PANTHER" id="PTHR30001">
    <property type="entry name" value="RIBONUCLEASE"/>
    <property type="match status" value="1"/>
</dbReference>
<dbReference type="GO" id="GO:0005737">
    <property type="term" value="C:cytoplasm"/>
    <property type="evidence" value="ECO:0007669"/>
    <property type="project" value="TreeGrafter"/>
</dbReference>
<dbReference type="InterPro" id="IPR003029">
    <property type="entry name" value="S1_domain"/>
</dbReference>
<comment type="function">
    <text evidence="7">Involved in intercistronic processing of primary transcripts from chloroplast operons. The endonucleolytic activity of the enzyme depends on the number of phosphates at the 5' end, is inhibited by structured RNA, and preferentially cleaves A/U-rich sequences.</text>
</comment>
<dbReference type="PROSITE" id="PS50126">
    <property type="entry name" value="S1"/>
    <property type="match status" value="1"/>
</dbReference>
<feature type="domain" description="S1 motif" evidence="8">
    <location>
        <begin position="192"/>
        <end position="266"/>
    </location>
</feature>
<dbReference type="Pfam" id="PF10150">
    <property type="entry name" value="RNase_E_G"/>
    <property type="match status" value="1"/>
</dbReference>
<dbReference type="EMBL" id="OC914829">
    <property type="protein sequence ID" value="CAD7636374.1"/>
    <property type="molecule type" value="Genomic_DNA"/>
</dbReference>
<dbReference type="InterPro" id="IPR004659">
    <property type="entry name" value="RNase_E/G"/>
</dbReference>
<dbReference type="EMBL" id="CAJPVJ010000004">
    <property type="protein sequence ID" value="CAG2156847.1"/>
    <property type="molecule type" value="Genomic_DNA"/>
</dbReference>
<evidence type="ECO:0000313" key="10">
    <source>
        <dbReference type="Proteomes" id="UP000728032"/>
    </source>
</evidence>
<dbReference type="AlphaFoldDB" id="A0A7R9Q8E9"/>
<sequence length="637" mass="72126">MAHLILASGSPRRKELLLQVGLDFSIHSPDIDESVLEHEQIEQYVQRLAESKAKVVLALYPQSTVIAADTSLFFANQIIGKPTSKQHAFEIWTLLSGQKHEVLTGVCVANAHQLLSVVVRTKVEFQQFSLNDMEEYWATGEPLGKAGAYAIQVMSDELLINVTPMECRVALIQNGTVNELFVERTVKRGLVGNIYKGKVVRVLPGMQAAFVDIGLSRTAFLHINDMIWPRNQPTPNVFELLQPGQILTVQVMKDMLGTKGARLSTDLSIPSRYLVLMPYGSHIGVSQRIESEEERDRLRSMIERIQSEHKLPGSVIVRTAAEGIEEASIAQDMAYLAKLWEFIQKKQKIIAVPSLIFEELPLPQRVIRDLANDDTATIYVDSREIHAKLQEFVCEFVPSMESRLQHYPGERPLFDLYNVEEDIQKALQTRVALKSGGYLMIDQTEAMTTIDVNTGSYVGGRTLEDTVFKTNMEATQVIARQLRLRNLGGIIIIDFIDMQEAVHREEVMNQFDKMLERDHAKTKITQVSELGLVEMTRKRTRESLEHLLCESCPTCQGRGFVKTAETVCYEIFREILRYTRAYESKSGFTVIGHPSVIDRLLTAEAPAVADLEHFINRVIKFQVENLYTQEQYDIILS</sequence>
<comment type="similarity">
    <text evidence="2">Belongs to the RNase E/G family.</text>
</comment>
<dbReference type="Gene3D" id="3.40.1260.20">
    <property type="entry name" value="Ribonuclease E, catalytic domain"/>
    <property type="match status" value="1"/>
</dbReference>
<gene>
    <name evidence="9" type="ORF">ONB1V03_LOCUS141</name>
</gene>
<proteinExistence type="inferred from homology"/>
<keyword evidence="4" id="KW-0378">Hydrolase</keyword>
<dbReference type="GO" id="GO:0003723">
    <property type="term" value="F:RNA binding"/>
    <property type="evidence" value="ECO:0007669"/>
    <property type="project" value="UniProtKB-KW"/>
</dbReference>
<reference evidence="9" key="1">
    <citation type="submission" date="2020-11" db="EMBL/GenBank/DDBJ databases">
        <authorList>
            <person name="Tran Van P."/>
        </authorList>
    </citation>
    <scope>NUCLEOTIDE SEQUENCE</scope>
</reference>